<keyword evidence="5 12" id="KW-0545">Nucleotide biosynthesis</keyword>
<accession>A0A2Z5G190</accession>
<evidence type="ECO:0000256" key="8">
    <source>
        <dbReference type="ARBA" id="ARBA00022840"/>
    </source>
</evidence>
<comment type="function">
    <text evidence="11 12">Phosphorylation of dTMP to form dTDP in both de novo and salvage pathways of dTTP synthesis.</text>
</comment>
<organism evidence="14 15">
    <name type="scientific">Acidisarcina polymorpha</name>
    <dbReference type="NCBI Taxonomy" id="2211140"/>
    <lineage>
        <taxon>Bacteria</taxon>
        <taxon>Pseudomonadati</taxon>
        <taxon>Acidobacteriota</taxon>
        <taxon>Terriglobia</taxon>
        <taxon>Terriglobales</taxon>
        <taxon>Acidobacteriaceae</taxon>
        <taxon>Acidisarcina</taxon>
    </lineage>
</organism>
<evidence type="ECO:0000313" key="15">
    <source>
        <dbReference type="Proteomes" id="UP000253606"/>
    </source>
</evidence>
<dbReference type="PROSITE" id="PS01331">
    <property type="entry name" value="THYMIDYLATE_KINASE"/>
    <property type="match status" value="1"/>
</dbReference>
<feature type="binding site" evidence="12">
    <location>
        <begin position="15"/>
        <end position="22"/>
    </location>
    <ligand>
        <name>ATP</name>
        <dbReference type="ChEBI" id="CHEBI:30616"/>
    </ligand>
</feature>
<comment type="catalytic activity">
    <reaction evidence="10 12">
        <text>dTMP + ATP = dTDP + ADP</text>
        <dbReference type="Rhea" id="RHEA:13517"/>
        <dbReference type="ChEBI" id="CHEBI:30616"/>
        <dbReference type="ChEBI" id="CHEBI:58369"/>
        <dbReference type="ChEBI" id="CHEBI:63528"/>
        <dbReference type="ChEBI" id="CHEBI:456216"/>
        <dbReference type="EC" id="2.7.4.9"/>
    </reaction>
</comment>
<comment type="similarity">
    <text evidence="1 12">Belongs to the thymidylate kinase family.</text>
</comment>
<dbReference type="GO" id="GO:0006227">
    <property type="term" value="P:dUDP biosynthetic process"/>
    <property type="evidence" value="ECO:0007669"/>
    <property type="project" value="TreeGrafter"/>
</dbReference>
<evidence type="ECO:0000256" key="12">
    <source>
        <dbReference type="HAMAP-Rule" id="MF_00165"/>
    </source>
</evidence>
<dbReference type="Pfam" id="PF02223">
    <property type="entry name" value="Thymidylate_kin"/>
    <property type="match status" value="1"/>
</dbReference>
<evidence type="ECO:0000256" key="2">
    <source>
        <dbReference type="ARBA" id="ARBA00012980"/>
    </source>
</evidence>
<dbReference type="InterPro" id="IPR018095">
    <property type="entry name" value="Thymidylate_kin_CS"/>
</dbReference>
<reference evidence="14 15" key="1">
    <citation type="journal article" date="2018" name="Front. Microbiol.">
        <title>Hydrolytic Capabilities as a Key to Environmental Success: Chitinolytic and Cellulolytic Acidobacteria From Acidic Sub-arctic Soils and Boreal Peatlands.</title>
        <authorList>
            <person name="Belova S.E."/>
            <person name="Ravin N.V."/>
            <person name="Pankratov T.A."/>
            <person name="Rakitin A.L."/>
            <person name="Ivanova A.A."/>
            <person name="Beletsky A.V."/>
            <person name="Mardanov A.V."/>
            <person name="Sinninghe Damste J.S."/>
            <person name="Dedysh S.N."/>
        </authorList>
    </citation>
    <scope>NUCLEOTIDE SEQUENCE [LARGE SCALE GENOMIC DNA]</scope>
    <source>
        <strain evidence="14 15">SBC82</strain>
    </source>
</reference>
<keyword evidence="15" id="KW-1185">Reference proteome</keyword>
<dbReference type="GO" id="GO:0004798">
    <property type="term" value="F:dTMP kinase activity"/>
    <property type="evidence" value="ECO:0007669"/>
    <property type="project" value="UniProtKB-UniRule"/>
</dbReference>
<evidence type="ECO:0000256" key="7">
    <source>
        <dbReference type="ARBA" id="ARBA00022777"/>
    </source>
</evidence>
<dbReference type="KEGG" id="abas:ACPOL_3271"/>
<dbReference type="AlphaFoldDB" id="A0A2Z5G190"/>
<dbReference type="Proteomes" id="UP000253606">
    <property type="component" value="Chromosome"/>
</dbReference>
<sequence>MTPEMNSGFFLTFEGLDGSGKTTQLRRLTTWLEAHGEHPLVTRQPGGTKTGDRIRALLLDSKTEGLAPLTELGLMFSDRAQAIAEVIQPALDNGHIVLCDRFTDSTEAYQGGGRELGSEIVLALHQTMCGDLQPDLTILLLPDFEASLERARRRNSRNGEVDENRFEREGNAFYRRVFDKYHEIAAREPVRVVVIDGDQPIEEVHQNVVRLVEAKLSARLKVTAAG</sequence>
<dbReference type="GO" id="GO:0006233">
    <property type="term" value="P:dTDP biosynthetic process"/>
    <property type="evidence" value="ECO:0007669"/>
    <property type="project" value="InterPro"/>
</dbReference>
<dbReference type="InterPro" id="IPR027417">
    <property type="entry name" value="P-loop_NTPase"/>
</dbReference>
<dbReference type="PANTHER" id="PTHR10344">
    <property type="entry name" value="THYMIDYLATE KINASE"/>
    <property type="match status" value="1"/>
</dbReference>
<feature type="domain" description="Thymidylate kinase-like" evidence="13">
    <location>
        <begin position="13"/>
        <end position="207"/>
    </location>
</feature>
<dbReference type="Gene3D" id="3.40.50.300">
    <property type="entry name" value="P-loop containing nucleotide triphosphate hydrolases"/>
    <property type="match status" value="1"/>
</dbReference>
<dbReference type="EC" id="2.7.4.9" evidence="2 12"/>
<evidence type="ECO:0000256" key="3">
    <source>
        <dbReference type="ARBA" id="ARBA00017144"/>
    </source>
</evidence>
<dbReference type="EMBL" id="CP030840">
    <property type="protein sequence ID" value="AXC12564.1"/>
    <property type="molecule type" value="Genomic_DNA"/>
</dbReference>
<evidence type="ECO:0000256" key="6">
    <source>
        <dbReference type="ARBA" id="ARBA00022741"/>
    </source>
</evidence>
<dbReference type="NCBIfam" id="TIGR00041">
    <property type="entry name" value="DTMP_kinase"/>
    <property type="match status" value="1"/>
</dbReference>
<dbReference type="HAMAP" id="MF_00165">
    <property type="entry name" value="Thymidylate_kinase"/>
    <property type="match status" value="1"/>
</dbReference>
<dbReference type="InterPro" id="IPR039430">
    <property type="entry name" value="Thymidylate_kin-like_dom"/>
</dbReference>
<keyword evidence="7 12" id="KW-0418">Kinase</keyword>
<keyword evidence="4 12" id="KW-0808">Transferase</keyword>
<dbReference type="GO" id="GO:0005829">
    <property type="term" value="C:cytosol"/>
    <property type="evidence" value="ECO:0007669"/>
    <property type="project" value="TreeGrafter"/>
</dbReference>
<gene>
    <name evidence="12" type="primary">tmk</name>
    <name evidence="14" type="ORF">ACPOL_3271</name>
</gene>
<dbReference type="GO" id="GO:0005524">
    <property type="term" value="F:ATP binding"/>
    <property type="evidence" value="ECO:0007669"/>
    <property type="project" value="UniProtKB-UniRule"/>
</dbReference>
<evidence type="ECO:0000256" key="1">
    <source>
        <dbReference type="ARBA" id="ARBA00009776"/>
    </source>
</evidence>
<evidence type="ECO:0000256" key="11">
    <source>
        <dbReference type="ARBA" id="ARBA00057735"/>
    </source>
</evidence>
<dbReference type="InterPro" id="IPR018094">
    <property type="entry name" value="Thymidylate_kinase"/>
</dbReference>
<dbReference type="CDD" id="cd01672">
    <property type="entry name" value="TMPK"/>
    <property type="match status" value="1"/>
</dbReference>
<evidence type="ECO:0000256" key="5">
    <source>
        <dbReference type="ARBA" id="ARBA00022727"/>
    </source>
</evidence>
<dbReference type="SUPFAM" id="SSF52540">
    <property type="entry name" value="P-loop containing nucleoside triphosphate hydrolases"/>
    <property type="match status" value="1"/>
</dbReference>
<evidence type="ECO:0000259" key="13">
    <source>
        <dbReference type="Pfam" id="PF02223"/>
    </source>
</evidence>
<dbReference type="FunFam" id="3.40.50.300:FF:000225">
    <property type="entry name" value="Thymidylate kinase"/>
    <property type="match status" value="1"/>
</dbReference>
<keyword evidence="8 12" id="KW-0067">ATP-binding</keyword>
<protein>
    <recommendedName>
        <fullName evidence="3 12">Thymidylate kinase</fullName>
        <ecNumber evidence="2 12">2.7.4.9</ecNumber>
    </recommendedName>
    <alternativeName>
        <fullName evidence="9 12">dTMP kinase</fullName>
    </alternativeName>
</protein>
<evidence type="ECO:0000313" key="14">
    <source>
        <dbReference type="EMBL" id="AXC12564.1"/>
    </source>
</evidence>
<keyword evidence="6 12" id="KW-0547">Nucleotide-binding</keyword>
<evidence type="ECO:0000256" key="9">
    <source>
        <dbReference type="ARBA" id="ARBA00029962"/>
    </source>
</evidence>
<proteinExistence type="inferred from homology"/>
<evidence type="ECO:0000256" key="10">
    <source>
        <dbReference type="ARBA" id="ARBA00048743"/>
    </source>
</evidence>
<dbReference type="GO" id="GO:0006235">
    <property type="term" value="P:dTTP biosynthetic process"/>
    <property type="evidence" value="ECO:0007669"/>
    <property type="project" value="UniProtKB-UniRule"/>
</dbReference>
<dbReference type="PANTHER" id="PTHR10344:SF4">
    <property type="entry name" value="UMP-CMP KINASE 2, MITOCHONDRIAL"/>
    <property type="match status" value="1"/>
</dbReference>
<evidence type="ECO:0000256" key="4">
    <source>
        <dbReference type="ARBA" id="ARBA00022679"/>
    </source>
</evidence>
<name>A0A2Z5G190_9BACT</name>